<dbReference type="EMBL" id="CP042437">
    <property type="protein sequence ID" value="QEC80085.1"/>
    <property type="molecule type" value="Genomic_DNA"/>
</dbReference>
<dbReference type="GO" id="GO:0016747">
    <property type="term" value="F:acyltransferase activity, transferring groups other than amino-acyl groups"/>
    <property type="evidence" value="ECO:0007669"/>
    <property type="project" value="InterPro"/>
</dbReference>
<gene>
    <name evidence="2" type="ORF">FSB76_30560</name>
</gene>
<organism evidence="2 3">
    <name type="scientific">Mucilaginibacter ginsenosidivorax</name>
    <dbReference type="NCBI Taxonomy" id="862126"/>
    <lineage>
        <taxon>Bacteria</taxon>
        <taxon>Pseudomonadati</taxon>
        <taxon>Bacteroidota</taxon>
        <taxon>Sphingobacteriia</taxon>
        <taxon>Sphingobacteriales</taxon>
        <taxon>Sphingobacteriaceae</taxon>
        <taxon>Mucilaginibacter</taxon>
    </lineage>
</organism>
<proteinExistence type="predicted"/>
<dbReference type="PROSITE" id="PS51186">
    <property type="entry name" value="GNAT"/>
    <property type="match status" value="1"/>
</dbReference>
<protein>
    <submittedName>
        <fullName evidence="2">GNAT family N-acetyltransferase</fullName>
    </submittedName>
</protein>
<keyword evidence="3" id="KW-1185">Reference proteome</keyword>
<dbReference type="AlphaFoldDB" id="A0A5B8WB37"/>
<reference evidence="2 3" key="1">
    <citation type="journal article" date="2013" name="J. Microbiol.">
        <title>Mucilaginibacter ginsenosidivorax sp. nov., with ginsenoside converting activity isolated from sediment.</title>
        <authorList>
            <person name="Kim J.K."/>
            <person name="Choi T.E."/>
            <person name="Liu Q.M."/>
            <person name="Park H.Y."/>
            <person name="Yi T.H."/>
            <person name="Yoon M.H."/>
            <person name="Kim S.C."/>
            <person name="Im W.T."/>
        </authorList>
    </citation>
    <scope>NUCLEOTIDE SEQUENCE [LARGE SCALE GENOMIC DNA]</scope>
    <source>
        <strain evidence="2 3">KHI28</strain>
    </source>
</reference>
<dbReference type="SUPFAM" id="SSF55729">
    <property type="entry name" value="Acyl-CoA N-acyltransferases (Nat)"/>
    <property type="match status" value="1"/>
</dbReference>
<evidence type="ECO:0000313" key="3">
    <source>
        <dbReference type="Proteomes" id="UP000321362"/>
    </source>
</evidence>
<feature type="domain" description="N-acetyltransferase" evidence="1">
    <location>
        <begin position="5"/>
        <end position="141"/>
    </location>
</feature>
<accession>A0A5B8WB37</accession>
<name>A0A5B8WB37_9SPHI</name>
<dbReference type="InterPro" id="IPR016181">
    <property type="entry name" value="Acyl_CoA_acyltransferase"/>
</dbReference>
<evidence type="ECO:0000313" key="2">
    <source>
        <dbReference type="EMBL" id="QEC80085.1"/>
    </source>
</evidence>
<evidence type="ECO:0000259" key="1">
    <source>
        <dbReference type="PROSITE" id="PS51186"/>
    </source>
</evidence>
<dbReference type="Gene3D" id="3.40.630.30">
    <property type="match status" value="1"/>
</dbReference>
<dbReference type="RefSeq" id="WP_147060303.1">
    <property type="nucleotide sequence ID" value="NZ_CP042437.1"/>
</dbReference>
<dbReference type="InterPro" id="IPR000182">
    <property type="entry name" value="GNAT_dom"/>
</dbReference>
<sequence>MPSKTEVKKVIEQADLDKASAIRYEVFVIGQDCPPELEVEFDDESTHFLATVDGEPAGACRWRKTDKGYKLERFAVLEKFRGVGVGKALVNAALEALPADADYVYLHAQVQAASLYTRFGFEQSGPEFEEAGMRHYKMVKK</sequence>
<dbReference type="Pfam" id="PF13673">
    <property type="entry name" value="Acetyltransf_10"/>
    <property type="match status" value="1"/>
</dbReference>
<dbReference type="CDD" id="cd04301">
    <property type="entry name" value="NAT_SF"/>
    <property type="match status" value="1"/>
</dbReference>
<keyword evidence="2" id="KW-0808">Transferase</keyword>
<dbReference type="Proteomes" id="UP000321362">
    <property type="component" value="Chromosome"/>
</dbReference>
<dbReference type="KEGG" id="mgk:FSB76_30560"/>
<dbReference type="OrthoDB" id="9796171at2"/>